<keyword evidence="1" id="KW-1133">Transmembrane helix</keyword>
<evidence type="ECO:0000313" key="3">
    <source>
        <dbReference type="Proteomes" id="UP000092377"/>
    </source>
</evidence>
<protein>
    <submittedName>
        <fullName evidence="2">Uncharacterized protein</fullName>
    </submittedName>
</protein>
<evidence type="ECO:0000256" key="1">
    <source>
        <dbReference type="SAM" id="Phobius"/>
    </source>
</evidence>
<keyword evidence="1" id="KW-0812">Transmembrane</keyword>
<keyword evidence="3" id="KW-1185">Reference proteome</keyword>
<sequence length="72" mass="8257">MTLGIHPVYPSSEYALSIGFIIPGLLLQCLLRDNRQTLFVIFQSDTLLFHKKPEYYSDRYSNAVTGSSNMRE</sequence>
<gene>
    <name evidence="2" type="ORF">AYY18_09545</name>
</gene>
<dbReference type="Proteomes" id="UP000092377">
    <property type="component" value="Unassembled WGS sequence"/>
</dbReference>
<feature type="transmembrane region" description="Helical" evidence="1">
    <location>
        <begin position="14"/>
        <end position="31"/>
    </location>
</feature>
<proteinExistence type="predicted"/>
<evidence type="ECO:0000313" key="2">
    <source>
        <dbReference type="EMBL" id="OBU04181.1"/>
    </source>
</evidence>
<keyword evidence="1" id="KW-0472">Membrane</keyword>
<accession>A0A1B8H537</accession>
<comment type="caution">
    <text evidence="2">The sequence shown here is derived from an EMBL/GenBank/DDBJ whole genome shotgun (WGS) entry which is preliminary data.</text>
</comment>
<dbReference type="EMBL" id="LZEY01000056">
    <property type="protein sequence ID" value="OBU04181.1"/>
    <property type="molecule type" value="Genomic_DNA"/>
</dbReference>
<organism evidence="2 3">
    <name type="scientific">Morganella psychrotolerans</name>
    <dbReference type="NCBI Taxonomy" id="368603"/>
    <lineage>
        <taxon>Bacteria</taxon>
        <taxon>Pseudomonadati</taxon>
        <taxon>Pseudomonadota</taxon>
        <taxon>Gammaproteobacteria</taxon>
        <taxon>Enterobacterales</taxon>
        <taxon>Morganellaceae</taxon>
        <taxon>Morganella</taxon>
    </lineage>
</organism>
<reference evidence="3" key="1">
    <citation type="submission" date="2016-06" db="EMBL/GenBank/DDBJ databases">
        <authorList>
            <person name="Butler K."/>
        </authorList>
    </citation>
    <scope>NUCLEOTIDE SEQUENCE [LARGE SCALE GENOMIC DNA]</scope>
    <source>
        <strain evidence="3">GCSL-Mp20</strain>
    </source>
</reference>
<dbReference type="AlphaFoldDB" id="A0A1B8H537"/>
<name>A0A1B8H537_9GAMM</name>